<evidence type="ECO:0000256" key="2">
    <source>
        <dbReference type="ARBA" id="ARBA00022515"/>
    </source>
</evidence>
<evidence type="ECO:0000313" key="11">
    <source>
        <dbReference type="EMBL" id="CAB4195055.1"/>
    </source>
</evidence>
<dbReference type="GO" id="GO:0003899">
    <property type="term" value="F:DNA-directed RNA polymerase activity"/>
    <property type="evidence" value="ECO:0007669"/>
    <property type="project" value="InterPro"/>
</dbReference>
<evidence type="ECO:0000256" key="5">
    <source>
        <dbReference type="ARBA" id="ARBA00022705"/>
    </source>
</evidence>
<feature type="domain" description="Toprim" evidence="10">
    <location>
        <begin position="174"/>
        <end position="255"/>
    </location>
</feature>
<evidence type="ECO:0000256" key="4">
    <source>
        <dbReference type="ARBA" id="ARBA00022695"/>
    </source>
</evidence>
<keyword evidence="6" id="KW-0479">Metal-binding</keyword>
<evidence type="ECO:0000256" key="8">
    <source>
        <dbReference type="ARBA" id="ARBA00022833"/>
    </source>
</evidence>
<dbReference type="PANTHER" id="PTHR30313">
    <property type="entry name" value="DNA PRIMASE"/>
    <property type="match status" value="1"/>
</dbReference>
<dbReference type="CDD" id="cd03364">
    <property type="entry name" value="TOPRIM_DnaG_primases"/>
    <property type="match status" value="1"/>
</dbReference>
<dbReference type="InterPro" id="IPR050219">
    <property type="entry name" value="DnaG_primase"/>
</dbReference>
<organism evidence="11">
    <name type="scientific">uncultured Caudovirales phage</name>
    <dbReference type="NCBI Taxonomy" id="2100421"/>
    <lineage>
        <taxon>Viruses</taxon>
        <taxon>Duplodnaviria</taxon>
        <taxon>Heunggongvirae</taxon>
        <taxon>Uroviricota</taxon>
        <taxon>Caudoviricetes</taxon>
        <taxon>Peduoviridae</taxon>
        <taxon>Maltschvirus</taxon>
        <taxon>Maltschvirus maltsch</taxon>
    </lineage>
</organism>
<accession>A0A6J5RRS4</accession>
<evidence type="ECO:0000256" key="1">
    <source>
        <dbReference type="ARBA" id="ARBA00022478"/>
    </source>
</evidence>
<evidence type="ECO:0000256" key="6">
    <source>
        <dbReference type="ARBA" id="ARBA00022723"/>
    </source>
</evidence>
<keyword evidence="3" id="KW-0808">Transferase</keyword>
<keyword evidence="8" id="KW-0862">Zinc</keyword>
<keyword evidence="2" id="KW-0639">Primosome</keyword>
<dbReference type="PROSITE" id="PS50880">
    <property type="entry name" value="TOPRIM"/>
    <property type="match status" value="1"/>
</dbReference>
<gene>
    <name evidence="11" type="ORF">UFOVP1279_19</name>
</gene>
<dbReference type="GO" id="GO:0003677">
    <property type="term" value="F:DNA binding"/>
    <property type="evidence" value="ECO:0007669"/>
    <property type="project" value="InterPro"/>
</dbReference>
<dbReference type="Pfam" id="PF13155">
    <property type="entry name" value="Toprim_2"/>
    <property type="match status" value="1"/>
</dbReference>
<dbReference type="InterPro" id="IPR002694">
    <property type="entry name" value="Znf_CHC2"/>
</dbReference>
<dbReference type="InterPro" id="IPR006171">
    <property type="entry name" value="TOPRIM_dom"/>
</dbReference>
<dbReference type="Gene3D" id="3.40.1360.10">
    <property type="match status" value="1"/>
</dbReference>
<dbReference type="SUPFAM" id="SSF56731">
    <property type="entry name" value="DNA primase core"/>
    <property type="match status" value="1"/>
</dbReference>
<dbReference type="InterPro" id="IPR036977">
    <property type="entry name" value="DNA_primase_Znf_CHC2"/>
</dbReference>
<dbReference type="SUPFAM" id="SSF57783">
    <property type="entry name" value="Zinc beta-ribbon"/>
    <property type="match status" value="1"/>
</dbReference>
<dbReference type="InterPro" id="IPR034151">
    <property type="entry name" value="TOPRIM_DnaG_bac"/>
</dbReference>
<name>A0A6J5RRS4_9CAUD</name>
<keyword evidence="1" id="KW-0240">DNA-directed RNA polymerase</keyword>
<keyword evidence="4" id="KW-0548">Nucleotidyltransferase</keyword>
<keyword evidence="7" id="KW-0863">Zinc-finger</keyword>
<keyword evidence="5" id="KW-0235">DNA replication</keyword>
<dbReference type="SMART" id="SM00493">
    <property type="entry name" value="TOPRIM"/>
    <property type="match status" value="1"/>
</dbReference>
<dbReference type="GO" id="GO:0000428">
    <property type="term" value="C:DNA-directed RNA polymerase complex"/>
    <property type="evidence" value="ECO:0007669"/>
    <property type="project" value="UniProtKB-KW"/>
</dbReference>
<protein>
    <submittedName>
        <fullName evidence="11">Bacterial DnaG primase, TOPRIM domain</fullName>
    </submittedName>
</protein>
<dbReference type="Gene3D" id="3.90.580.10">
    <property type="entry name" value="Zinc finger, CHC2-type domain"/>
    <property type="match status" value="1"/>
</dbReference>
<evidence type="ECO:0000256" key="9">
    <source>
        <dbReference type="ARBA" id="ARBA00023163"/>
    </source>
</evidence>
<proteinExistence type="predicted"/>
<dbReference type="EMBL" id="LR797224">
    <property type="protein sequence ID" value="CAB4195055.1"/>
    <property type="molecule type" value="Genomic_DNA"/>
</dbReference>
<dbReference type="GO" id="GO:0008270">
    <property type="term" value="F:zinc ion binding"/>
    <property type="evidence" value="ECO:0007669"/>
    <property type="project" value="UniProtKB-KW"/>
</dbReference>
<keyword evidence="9" id="KW-0804">Transcription</keyword>
<dbReference type="Pfam" id="PF01807">
    <property type="entry name" value="Zn_ribbon_DnaG"/>
    <property type="match status" value="1"/>
</dbReference>
<reference evidence="11" key="1">
    <citation type="submission" date="2020-05" db="EMBL/GenBank/DDBJ databases">
        <authorList>
            <person name="Chiriac C."/>
            <person name="Salcher M."/>
            <person name="Ghai R."/>
            <person name="Kavagutti S V."/>
        </authorList>
    </citation>
    <scope>NUCLEOTIDE SEQUENCE</scope>
</reference>
<evidence type="ECO:0000256" key="3">
    <source>
        <dbReference type="ARBA" id="ARBA00022679"/>
    </source>
</evidence>
<dbReference type="GO" id="GO:0006269">
    <property type="term" value="P:DNA replication, synthesis of primer"/>
    <property type="evidence" value="ECO:0007669"/>
    <property type="project" value="UniProtKB-KW"/>
</dbReference>
<evidence type="ECO:0000259" key="10">
    <source>
        <dbReference type="PROSITE" id="PS50880"/>
    </source>
</evidence>
<sequence length="284" mass="31808">MIELVEQQFDVVHYEGKEAVCRCPWHNDSGRPNLYVNTETGLYICFSCGAKGKVDVNKPVSAEDNLRRLRERLKKLGDSDENPVMVRSEDWLNQFDHEHPYWSDRGFSDRTIKSFGLGWSPITDTVTIPIRDSRGQLLGVIHRVLDGSKPKYLHPKGFQTGRNLFGSWLIGGHKKVAIVEGPLDAIACWDAGVPAVAAYGSRLTTGQAELVKKLGVTTLVVMTDNDLPGREAVQSIKKGLTGVGVYVGVYEPHWSAKDPGELSKVKRKQMYYTAVPFHTWKKRV</sequence>
<evidence type="ECO:0000256" key="7">
    <source>
        <dbReference type="ARBA" id="ARBA00022771"/>
    </source>
</evidence>
<dbReference type="PANTHER" id="PTHR30313:SF2">
    <property type="entry name" value="DNA PRIMASE"/>
    <property type="match status" value="1"/>
</dbReference>